<reference evidence="11" key="1">
    <citation type="journal article" date="2015" name="PeerJ">
        <title>First genomic representation of candidate bacterial phylum KSB3 points to enhanced environmental sensing as a trigger of wastewater bulking.</title>
        <authorList>
            <person name="Sekiguchi Y."/>
            <person name="Ohashi A."/>
            <person name="Parks D.H."/>
            <person name="Yamauchi T."/>
            <person name="Tyson G.W."/>
            <person name="Hugenholtz P."/>
        </authorList>
    </citation>
    <scope>NUCLEOTIDE SEQUENCE [LARGE SCALE GENOMIC DNA]</scope>
</reference>
<protein>
    <submittedName>
        <fullName evidence="11">DNA polymerase beta domain protein region</fullName>
    </submittedName>
</protein>
<evidence type="ECO:0000256" key="6">
    <source>
        <dbReference type="ARBA" id="ARBA00022741"/>
    </source>
</evidence>
<dbReference type="GO" id="GO:0005524">
    <property type="term" value="F:ATP binding"/>
    <property type="evidence" value="ECO:0007669"/>
    <property type="project" value="UniProtKB-KW"/>
</dbReference>
<keyword evidence="6" id="KW-0547">Nucleotide-binding</keyword>
<name>A0A081C9Q2_VECG1</name>
<keyword evidence="2" id="KW-1277">Toxin-antitoxin system</keyword>
<evidence type="ECO:0000256" key="2">
    <source>
        <dbReference type="ARBA" id="ARBA00022649"/>
    </source>
</evidence>
<keyword evidence="8" id="KW-0460">Magnesium</keyword>
<dbReference type="PANTHER" id="PTHR33571:SF19">
    <property type="entry name" value="PROTEIN ADENYLYLTRANSFERASE MJ0128-RELATED"/>
    <property type="match status" value="1"/>
</dbReference>
<dbReference type="EMBL" id="DF820478">
    <property type="protein sequence ID" value="GAK61307.1"/>
    <property type="molecule type" value="Genomic_DNA"/>
</dbReference>
<dbReference type="AlphaFoldDB" id="A0A081C9Q2"/>
<sequence>MEEFLYKKNIMKTLREIKLLLAKHKPTLVKKYHINRLGIFGSYVREEQHATSDLDVLIDYDDAPTLLTLIELEYYLSDVIGMKVDLVTTKGIKQQLKERILNEVDYV</sequence>
<dbReference type="PANTHER" id="PTHR33571">
    <property type="entry name" value="SSL8005 PROTEIN"/>
    <property type="match status" value="1"/>
</dbReference>
<evidence type="ECO:0000256" key="5">
    <source>
        <dbReference type="ARBA" id="ARBA00022723"/>
    </source>
</evidence>
<organism evidence="11">
    <name type="scientific">Vecturithrix granuli</name>
    <dbReference type="NCBI Taxonomy" id="1499967"/>
    <lineage>
        <taxon>Bacteria</taxon>
        <taxon>Candidatus Moduliflexota</taxon>
        <taxon>Candidatus Vecturitrichia</taxon>
        <taxon>Candidatus Vecturitrichales</taxon>
        <taxon>Candidatus Vecturitrichaceae</taxon>
        <taxon>Candidatus Vecturithrix</taxon>
    </lineage>
</organism>
<dbReference type="Pfam" id="PF01909">
    <property type="entry name" value="NTP_transf_2"/>
    <property type="match status" value="1"/>
</dbReference>
<comment type="similarity">
    <text evidence="9">Belongs to the MntA antitoxin family.</text>
</comment>
<accession>A0A081C9Q2</accession>
<evidence type="ECO:0000256" key="4">
    <source>
        <dbReference type="ARBA" id="ARBA00022695"/>
    </source>
</evidence>
<evidence type="ECO:0000313" key="11">
    <source>
        <dbReference type="EMBL" id="GAK61307.1"/>
    </source>
</evidence>
<dbReference type="Gene3D" id="3.30.460.10">
    <property type="entry name" value="Beta Polymerase, domain 2"/>
    <property type="match status" value="1"/>
</dbReference>
<evidence type="ECO:0000256" key="9">
    <source>
        <dbReference type="ARBA" id="ARBA00038276"/>
    </source>
</evidence>
<dbReference type="HOGENOM" id="CLU_130257_10_0_0"/>
<keyword evidence="5" id="KW-0479">Metal-binding</keyword>
<keyword evidence="3" id="KW-0808">Transferase</keyword>
<dbReference type="GO" id="GO:0046872">
    <property type="term" value="F:metal ion binding"/>
    <property type="evidence" value="ECO:0007669"/>
    <property type="project" value="UniProtKB-KW"/>
</dbReference>
<dbReference type="STRING" id="1499967.U27_01207"/>
<dbReference type="InterPro" id="IPR043519">
    <property type="entry name" value="NT_sf"/>
</dbReference>
<dbReference type="CDD" id="cd05403">
    <property type="entry name" value="NT_KNTase_like"/>
    <property type="match status" value="1"/>
</dbReference>
<evidence type="ECO:0000256" key="7">
    <source>
        <dbReference type="ARBA" id="ARBA00022840"/>
    </source>
</evidence>
<dbReference type="eggNOG" id="COG1669">
    <property type="taxonomic scope" value="Bacteria"/>
</dbReference>
<dbReference type="Proteomes" id="UP000030661">
    <property type="component" value="Unassembled WGS sequence"/>
</dbReference>
<gene>
    <name evidence="11" type="ORF">U27_01207</name>
</gene>
<proteinExistence type="inferred from homology"/>
<dbReference type="InterPro" id="IPR002934">
    <property type="entry name" value="Polymerase_NTP_transf_dom"/>
</dbReference>
<keyword evidence="12" id="KW-1185">Reference proteome</keyword>
<keyword evidence="4" id="KW-0548">Nucleotidyltransferase</keyword>
<keyword evidence="7" id="KW-0067">ATP-binding</keyword>
<dbReference type="InterPro" id="IPR052038">
    <property type="entry name" value="Type-VII_TA_antitoxin"/>
</dbReference>
<evidence type="ECO:0000313" key="12">
    <source>
        <dbReference type="Proteomes" id="UP000030661"/>
    </source>
</evidence>
<evidence type="ECO:0000256" key="1">
    <source>
        <dbReference type="ARBA" id="ARBA00001946"/>
    </source>
</evidence>
<evidence type="ECO:0000259" key="10">
    <source>
        <dbReference type="Pfam" id="PF01909"/>
    </source>
</evidence>
<dbReference type="GO" id="GO:0016779">
    <property type="term" value="F:nucleotidyltransferase activity"/>
    <property type="evidence" value="ECO:0007669"/>
    <property type="project" value="UniProtKB-KW"/>
</dbReference>
<evidence type="ECO:0000256" key="8">
    <source>
        <dbReference type="ARBA" id="ARBA00022842"/>
    </source>
</evidence>
<comment type="cofactor">
    <cofactor evidence="1">
        <name>Mg(2+)</name>
        <dbReference type="ChEBI" id="CHEBI:18420"/>
    </cofactor>
</comment>
<dbReference type="SUPFAM" id="SSF81301">
    <property type="entry name" value="Nucleotidyltransferase"/>
    <property type="match status" value="1"/>
</dbReference>
<feature type="domain" description="Polymerase nucleotidyl transferase" evidence="10">
    <location>
        <begin position="23"/>
        <end position="104"/>
    </location>
</feature>
<evidence type="ECO:0000256" key="3">
    <source>
        <dbReference type="ARBA" id="ARBA00022679"/>
    </source>
</evidence>